<feature type="region of interest" description="Disordered" evidence="1">
    <location>
        <begin position="1589"/>
        <end position="1618"/>
    </location>
</feature>
<feature type="compositionally biased region" description="Basic and acidic residues" evidence="1">
    <location>
        <begin position="1424"/>
        <end position="1442"/>
    </location>
</feature>
<feature type="compositionally biased region" description="Basic and acidic residues" evidence="1">
    <location>
        <begin position="2999"/>
        <end position="3008"/>
    </location>
</feature>
<dbReference type="OrthoDB" id="1112103at2759"/>
<evidence type="ECO:0000256" key="1">
    <source>
        <dbReference type="SAM" id="MobiDB-lite"/>
    </source>
</evidence>
<feature type="region of interest" description="Disordered" evidence="1">
    <location>
        <begin position="1697"/>
        <end position="1717"/>
    </location>
</feature>
<feature type="compositionally biased region" description="Polar residues" evidence="1">
    <location>
        <begin position="2983"/>
        <end position="2998"/>
    </location>
</feature>
<reference evidence="4 5" key="1">
    <citation type="submission" date="2020-12" db="EMBL/GenBank/DDBJ databases">
        <title>Concerted genomic and epigenomic changes stabilize Arabidopsis allopolyploids.</title>
        <authorList>
            <person name="Chen Z."/>
        </authorList>
    </citation>
    <scope>NUCLEOTIDE SEQUENCE [LARGE SCALE GENOMIC DNA]</scope>
    <source>
        <strain evidence="4">As9502</strain>
        <tissue evidence="4">Leaf</tissue>
    </source>
</reference>
<dbReference type="CDD" id="cd00303">
    <property type="entry name" value="retropepsin_like"/>
    <property type="match status" value="2"/>
</dbReference>
<organism evidence="4 5">
    <name type="scientific">Arabidopsis suecica</name>
    <name type="common">Swedish thale-cress</name>
    <name type="synonym">Cardaminopsis suecica</name>
    <dbReference type="NCBI Taxonomy" id="45249"/>
    <lineage>
        <taxon>Eukaryota</taxon>
        <taxon>Viridiplantae</taxon>
        <taxon>Streptophyta</taxon>
        <taxon>Embryophyta</taxon>
        <taxon>Tracheophyta</taxon>
        <taxon>Spermatophyta</taxon>
        <taxon>Magnoliopsida</taxon>
        <taxon>eudicotyledons</taxon>
        <taxon>Gunneridae</taxon>
        <taxon>Pentapetalae</taxon>
        <taxon>rosids</taxon>
        <taxon>malvids</taxon>
        <taxon>Brassicales</taxon>
        <taxon>Brassicaceae</taxon>
        <taxon>Camelineae</taxon>
        <taxon>Arabidopsis</taxon>
    </lineage>
</organism>
<gene>
    <name evidence="4" type="ORF">ISN44_Un130g000100</name>
</gene>
<evidence type="ECO:0000259" key="2">
    <source>
        <dbReference type="Pfam" id="PF03732"/>
    </source>
</evidence>
<dbReference type="PANTHER" id="PTHR33067">
    <property type="entry name" value="RNA-DIRECTED DNA POLYMERASE-RELATED"/>
    <property type="match status" value="1"/>
</dbReference>
<feature type="domain" description="DUF4216" evidence="3">
    <location>
        <begin position="107"/>
        <end position="163"/>
    </location>
</feature>
<feature type="region of interest" description="Disordered" evidence="1">
    <location>
        <begin position="858"/>
        <end position="886"/>
    </location>
</feature>
<proteinExistence type="predicted"/>
<feature type="region of interest" description="Disordered" evidence="1">
    <location>
        <begin position="1634"/>
        <end position="1656"/>
    </location>
</feature>
<dbReference type="InterPro" id="IPR025312">
    <property type="entry name" value="DUF4216"/>
</dbReference>
<accession>A0A8T1XBW0</accession>
<feature type="domain" description="Retrotransposon gag" evidence="2">
    <location>
        <begin position="2589"/>
        <end position="2654"/>
    </location>
</feature>
<feature type="region of interest" description="Disordered" evidence="1">
    <location>
        <begin position="1424"/>
        <end position="1467"/>
    </location>
</feature>
<feature type="compositionally biased region" description="Pro residues" evidence="1">
    <location>
        <begin position="170"/>
        <end position="186"/>
    </location>
</feature>
<evidence type="ECO:0000259" key="3">
    <source>
        <dbReference type="Pfam" id="PF13952"/>
    </source>
</evidence>
<dbReference type="EMBL" id="JAEFBJ010000130">
    <property type="protein sequence ID" value="KAG7529653.1"/>
    <property type="molecule type" value="Genomic_DNA"/>
</dbReference>
<dbReference type="Pfam" id="PF03004">
    <property type="entry name" value="Transposase_24"/>
    <property type="match status" value="1"/>
</dbReference>
<evidence type="ECO:0000313" key="5">
    <source>
        <dbReference type="Proteomes" id="UP000694251"/>
    </source>
</evidence>
<feature type="region of interest" description="Disordered" evidence="1">
    <location>
        <begin position="2974"/>
        <end position="3011"/>
    </location>
</feature>
<dbReference type="Pfam" id="PF03732">
    <property type="entry name" value="Retrotrans_gag"/>
    <property type="match status" value="1"/>
</dbReference>
<dbReference type="PANTHER" id="PTHR33067:SF31">
    <property type="entry name" value="RNA-DIRECTED DNA POLYMERASE"/>
    <property type="match status" value="1"/>
</dbReference>
<keyword evidence="5" id="KW-1185">Reference proteome</keyword>
<dbReference type="Proteomes" id="UP000694251">
    <property type="component" value="Unassembled WGS sequence"/>
</dbReference>
<name>A0A8T1XBW0_ARASU</name>
<feature type="region of interest" description="Disordered" evidence="1">
    <location>
        <begin position="162"/>
        <end position="212"/>
    </location>
</feature>
<dbReference type="Pfam" id="PF13952">
    <property type="entry name" value="DUF4216"/>
    <property type="match status" value="1"/>
</dbReference>
<feature type="compositionally biased region" description="Basic residues" evidence="1">
    <location>
        <begin position="1698"/>
        <end position="1709"/>
    </location>
</feature>
<dbReference type="InterPro" id="IPR004252">
    <property type="entry name" value="Probable_transposase_24"/>
</dbReference>
<feature type="region of interest" description="Disordered" evidence="1">
    <location>
        <begin position="1874"/>
        <end position="1898"/>
    </location>
</feature>
<protein>
    <submittedName>
        <fullName evidence="4">Uncharacterized protein</fullName>
    </submittedName>
</protein>
<comment type="caution">
    <text evidence="4">The sequence shown here is derived from an EMBL/GenBank/DDBJ whole genome shotgun (WGS) entry which is preliminary data.</text>
</comment>
<dbReference type="InterPro" id="IPR005162">
    <property type="entry name" value="Retrotrans_gag_dom"/>
</dbReference>
<evidence type="ECO:0000313" key="4">
    <source>
        <dbReference type="EMBL" id="KAG7529653.1"/>
    </source>
</evidence>
<feature type="region of interest" description="Disordered" evidence="1">
    <location>
        <begin position="2077"/>
        <end position="2096"/>
    </location>
</feature>
<sequence length="3105" mass="351421">MNLGTSNYVDRTYLRENYESLGNVVEYPYVNVGNVVEDPYMDMVNDAFPYNVGFDDNYHQDGTYQNKEEPGHGTGRKTCNYGVCVKGENFADASDAADFYENLNDIIELEYEGVVSLKITLFKCSWYDPKLRRGTRRSNSGVVDVLSSRRYNKYEPFILGTRTPQLIAPTPQPVPPTPQQDPPPSPVQESRVHNHLSSQGNNFDADAPLSPDLQEDTLQSLNDLPILSDRDKFVTVLSPLPLTNIEWRMKGMVSTVRTSRKKPKWIGKTLWKTMTAYWDTEEAQERSQIYSSARLFDRNGLGSSHTLLKEEELGRPVSVGEVFIKTHTKPDGTYVDRKADQIATLYQKNVQLFQMALRGHESSQLRNSTERDSRGVPYGVGSLKESIVNGKWKEAGPYKLHSVQPYGTIVLNGENGAKFAVNGRRVKHYWAETELPKMHPMGEKEAKDKRRRRFFFLLTDTATLTTVGHVPPSSAQSHAGSQGLVSHFPRPKFKGKQIHSRRFGNGSYDSKDYVHSEICHPVLRYLARLISNTFLSKMEPGKMRLYELLMLYYAVGDSFFESLQMEASDRDVNFGAVFAHHLESPKTKLFSGIWKKIKRIGSILTPISEHFNISIDGVRIVTKKSQGNQNLLFNDNIDRIARQLTEQATTDTMADVVDELMQHNNIGACYFPHNHNQRHGIVPPPVQNNNFEIKSGLIAMVQGNKFHDLPMEDPLDHLDEFERLYSLTKINGVGEDGFKLRLFLFSLGDKAHLWEKTCTASNGNFLKKDVEEGWELVENLAQSDGNYNEDYDRSICTSSNSNDKNHREIKALNDKIDKLLQVQQKHVHFTCEDELFQVQEGEDDHCSEITYGFAPKQQFQRGYQQQQPPPGFPPQQHQAPSPHDSDMKNMLMQIIQGHATGAREITKKLAELNNKVDCTFNDLNKKFESLSTRMRYLEGKPASTSVSNNPGQLPRKAIQNPKKYATAHAITICHDRELPTRHAPTSITRNIVDQDGEDFVQNETPAKIATEELILDRSTRSLVHALPRSVKKPSSAKTKDKDMIPKRIIEVQGMVALTHECSAIILKNIVQEKLEDPGSFTLPCSSRQLALRNCLCDLGASVSLMPLSMARKLGFLKYKSCDLSLILAHRTLRKPYGLLEDMPIKINVIEVPTDFVVLEMDEELKDPLILGRPFLASVGEVIDVKNWKHIRLQFDINKTPRRSTIEGHTFGVQGVVTKEGFETYRVKKQSLARTRPSNSTTQSSTLYVVDWGEIKRKSDLQEETIKKLAYIVEELRDKDSVLGVIDLKILLSSSIREAALAAAEKERSSIQEAVLAAIEEMRLSTHMAELRHNMEILQWPSSNRRQPSTINCVPSSTEGPSLSLDLHLSQMSSLMMHCLIHVLELMNFKGIVDVGSGANQTDDQNSGDHASTLADIKKLLKELSDKTERQQSTETSLSEKKNVVASSQRSPPVIPKSRKLTTRGSRSTNSVTSTAMWLSDGSWSYLALGHSALFSREVEMSSLIPEVHAGVPCFDEPTRQRRGKIFEVFFLSSNLDFFIFFYISGEPPSSFRFVLIFLVRNFWLRLLFCQNSAHRDDLPPIHKRRMVWSSSEDAEPSSSHKGDAASSSNTPEEPSPFMAQEDTSADIAQELDLREDPEPSLVRRPHVPTANEAGTSNWRDVSEPLFAQVKVEDNLYFEPYETEGIFQAAEQIAMRKADKGKKKRKKKRVMPNPPGSTLCNEQSLWDLASWFDFGEDVILRLPTPSERADKPSEGVFTLYEGFFYTCFLWFQIPRLILEYVTSYQIALFQITTRSLRHLVRIIVRNYETGNEITLTHLRNYLEIRRVPKSFGIFGSSTSPEAILAAAEPTVVQEPSLAPSGVVAIVGLPARDRSKASWKRTRTSDPKARSKKKKKTEAETLPQVVEPIFEDRAASANLFGACTGALLSPPRFCWSPSYMPIRPIGSLNRMVLSYDSSSQSNLSAATMMLQEKGKAEQDAFTHKENPILLAEANLEISSTGERYKRMLTEERGLLDNKIARVRRSVARETAALFVERMKAVEAKLAMVDQASDHWMYLAQAKANTELIAALEGGKRLEDEKKLVPSSSDPLSPGGNRSVECEADEVCIINQAGSNLREDPYVDVGNVVEDPYVDTVNDAVRYNVGFGDNYHQDGTNQNVEEPNPITFISDYVPMDSIHLACREIILCGKDASTEYPPESLTGEQIYYERLSGVNPPRTKDVGGNGHEKKMPGYGKEHNWHKESILWEFPYWKDLNLRHCIDVMHTEKNFLDNIMNTLMSVKGKSKDNIMSRMDIERFCSRPDLHIDSKGKAPFPAYTLTNEAKMSLLQCVKHAIKFPDGYSSDLSSCVDMENGKLSGMKSHDCHVFMERLLPFIFAELVDQNVHLAISGDLELLASKVEEASRNQRTYSTSRPCTSSTILDPLVESSIITHHQYHHSTKHSITSLESTQIRTQPDKLSTRKRRGEEEVFGSSLELHQIMTPISAHYHSMGRAIRIQTETDTMAAVVDEQVQPNNIGACDAPRNHNQRIGIVPPPVQNNNFEIKSGLIAMVQSNKFHDLSMEDPLDHLDEFDRLCSLTKINGVSEDGFKLRFFLFSLGDKAHQWEKSLPQGSITSWNDCKKAFLTKFFSNSRTARLRNDILVFTHTNNETFCEAWERKIMMLLDTASNRNFLNKDVEEGWELVENLAQSDGNYNEDYDRSIRHSSNSDEKHRREMKAMNDKLDKLLLVQQKHIHFLGDDETFQVQDGETLSTNVANPQDQVYPSQQQNQPKPFVPYNQEKQLDEMEAVMPLIEVLNLISDPHKDVRNSILERIKIYQDSKDECDANPSRATVKRSVQEKLEDPGTFTLPCSIGQLVFSNCLCDLGASVSLMPLSVGRKLEFTQYRPCDLTLILADRSSRKPFGLLKDLPVMINGVEVPTDFVVFEMEVEPKDPLILGRPFLASVGAMIDVKDGSISLNLGKHIKLQFDINETSQRTAVKEKIRAQPQPSNSITRPSTTSTPDLRDLKKKSDEQEETIEKLAQTVEELKSKLDQMQEKAQSKCGIDTIPRKKFTSRWSEELDYPPEEKEAYFEERGIEYSATHLSREDAEFDDEIREDYADPLYHPFSS</sequence>